<dbReference type="SUPFAM" id="SSF56808">
    <property type="entry name" value="Ribosomal protein L1"/>
    <property type="match status" value="1"/>
</dbReference>
<feature type="compositionally biased region" description="Basic and acidic residues" evidence="1">
    <location>
        <begin position="293"/>
        <end position="302"/>
    </location>
</feature>
<gene>
    <name evidence="2" type="primary">CIC1</name>
    <name evidence="2" type="ORF">LshimejAT787_0500550</name>
</gene>
<protein>
    <submittedName>
        <fullName evidence="2">Ribosomal protein L1p/L10e family protein</fullName>
    </submittedName>
</protein>
<dbReference type="InterPro" id="IPR023674">
    <property type="entry name" value="Ribosomal_uL1-like"/>
</dbReference>
<feature type="region of interest" description="Disordered" evidence="1">
    <location>
        <begin position="261"/>
        <end position="574"/>
    </location>
</feature>
<dbReference type="OrthoDB" id="10251727at2759"/>
<sequence>MARTELIDEKVSADQCKRAIEALRAHELKKEQERQESELLSGKEPNIWLNVTVKKMPSGHKLKPVKIPVAYPLIDPRMTPICLITKDPQREYKDLLETHKIKFISRVVGIEKLKGKFKPFEARRMLLKENGMFLADERIIPLLPKLLGVKWFEAKKQPIPVCLTRKDLKGELERAVSSTYMNQNRGTCTSVKIATLSQSPTQILANLKLALPAIAKHISGGWENIQSLHIKTNSSVSLPIWACNLDEAEGGRWAGLTVNTDEEVSDAASEEEEEGEDEAGEDEAGDEEEEAMVIDKGKDLRQGKGKKRTQEDEDIETPQKKAKGAKGQAMTQPAALTAKTPASTSTSGSSKSGPVKSPEMAAPQKSKTRKSLESEVSAAATPTVEHSVNAAEPSAALSAKKRSKKPASTSDFFSHKPDTQTPATDEPATKAASKKKNATETVPKSVATSVPATTVVAETNASKKKKARLSNGQASDPLPKQSIEESLPKQKKEKSAAQPAGPVVDKSLVKGVKTGKKSEKVVEAPAEKADVTSLTKDELKQKRSAAPGEKKKGKINSTSGKSAKDRVLGKKAAQ</sequence>
<dbReference type="Proteomes" id="UP001063166">
    <property type="component" value="Unassembled WGS sequence"/>
</dbReference>
<dbReference type="Gene3D" id="3.40.50.790">
    <property type="match status" value="1"/>
</dbReference>
<feature type="compositionally biased region" description="Low complexity" evidence="1">
    <location>
        <begin position="446"/>
        <end position="459"/>
    </location>
</feature>
<dbReference type="EMBL" id="BRPK01000005">
    <property type="protein sequence ID" value="GLB38190.1"/>
    <property type="molecule type" value="Genomic_DNA"/>
</dbReference>
<name>A0A9P3PKX0_LYOSH</name>
<dbReference type="GO" id="GO:0005840">
    <property type="term" value="C:ribosome"/>
    <property type="evidence" value="ECO:0007669"/>
    <property type="project" value="UniProtKB-KW"/>
</dbReference>
<dbReference type="AlphaFoldDB" id="A0A9P3PKX0"/>
<dbReference type="InterPro" id="IPR016095">
    <property type="entry name" value="Ribosomal_uL1_3-a/b-sand"/>
</dbReference>
<feature type="compositionally biased region" description="Basic and acidic residues" evidence="1">
    <location>
        <begin position="482"/>
        <end position="495"/>
    </location>
</feature>
<keyword evidence="2" id="KW-0689">Ribosomal protein</keyword>
<feature type="compositionally biased region" description="Basic and acidic residues" evidence="1">
    <location>
        <begin position="516"/>
        <end position="541"/>
    </location>
</feature>
<keyword evidence="3" id="KW-1185">Reference proteome</keyword>
<proteinExistence type="predicted"/>
<feature type="compositionally biased region" description="Low complexity" evidence="1">
    <location>
        <begin position="325"/>
        <end position="358"/>
    </location>
</feature>
<evidence type="ECO:0000313" key="3">
    <source>
        <dbReference type="Proteomes" id="UP001063166"/>
    </source>
</evidence>
<feature type="compositionally biased region" description="Acidic residues" evidence="1">
    <location>
        <begin position="261"/>
        <end position="292"/>
    </location>
</feature>
<accession>A0A9P3PKX0</accession>
<dbReference type="Pfam" id="PF00687">
    <property type="entry name" value="Ribosomal_L1"/>
    <property type="match status" value="1"/>
</dbReference>
<reference evidence="2" key="1">
    <citation type="submission" date="2022-07" db="EMBL/GenBank/DDBJ databases">
        <title>The genome of Lyophyllum shimeji provides insight into the initial evolution of ectomycorrhizal fungal genome.</title>
        <authorList>
            <person name="Kobayashi Y."/>
            <person name="Shibata T."/>
            <person name="Hirakawa H."/>
            <person name="Shigenobu S."/>
            <person name="Nishiyama T."/>
            <person name="Yamada A."/>
            <person name="Hasebe M."/>
            <person name="Kawaguchi M."/>
        </authorList>
    </citation>
    <scope>NUCLEOTIDE SEQUENCE</scope>
    <source>
        <strain evidence="2">AT787</strain>
    </source>
</reference>
<dbReference type="InterPro" id="IPR028364">
    <property type="entry name" value="Ribosomal_uL1/biogenesis"/>
</dbReference>
<comment type="caution">
    <text evidence="2">The sequence shown here is derived from an EMBL/GenBank/DDBJ whole genome shotgun (WGS) entry which is preliminary data.</text>
</comment>
<dbReference type="CDD" id="cd00403">
    <property type="entry name" value="Ribosomal_L1"/>
    <property type="match status" value="1"/>
</dbReference>
<organism evidence="2 3">
    <name type="scientific">Lyophyllum shimeji</name>
    <name type="common">Hon-shimeji</name>
    <name type="synonym">Tricholoma shimeji</name>
    <dbReference type="NCBI Taxonomy" id="47721"/>
    <lineage>
        <taxon>Eukaryota</taxon>
        <taxon>Fungi</taxon>
        <taxon>Dikarya</taxon>
        <taxon>Basidiomycota</taxon>
        <taxon>Agaricomycotina</taxon>
        <taxon>Agaricomycetes</taxon>
        <taxon>Agaricomycetidae</taxon>
        <taxon>Agaricales</taxon>
        <taxon>Tricholomatineae</taxon>
        <taxon>Lyophyllaceae</taxon>
        <taxon>Lyophyllum</taxon>
    </lineage>
</organism>
<evidence type="ECO:0000256" key="1">
    <source>
        <dbReference type="SAM" id="MobiDB-lite"/>
    </source>
</evidence>
<keyword evidence="2" id="KW-0687">Ribonucleoprotein</keyword>
<evidence type="ECO:0000313" key="2">
    <source>
        <dbReference type="EMBL" id="GLB38190.1"/>
    </source>
</evidence>